<evidence type="ECO:0000313" key="9">
    <source>
        <dbReference type="Proteomes" id="UP000315628"/>
    </source>
</evidence>
<evidence type="ECO:0000256" key="1">
    <source>
        <dbReference type="ARBA" id="ARBA00007905"/>
    </source>
</evidence>
<comment type="similarity">
    <text evidence="1">Belongs to the aldo/keto reductase family.</text>
</comment>
<evidence type="ECO:0000256" key="2">
    <source>
        <dbReference type="ARBA" id="ARBA00022857"/>
    </source>
</evidence>
<dbReference type="Pfam" id="PF00248">
    <property type="entry name" value="Aldo_ket_red"/>
    <property type="match status" value="1"/>
</dbReference>
<name>A0A560WEE7_9MICO</name>
<dbReference type="OrthoDB" id="9804790at2"/>
<comment type="caution">
    <text evidence="8">The sequence shown here is derived from an EMBL/GenBank/DDBJ whole genome shotgun (WGS) entry which is preliminary data.</text>
</comment>
<sequence length="279" mass="30531">MTTTPTRPLPSDQQVQMPVIGFGTYPLRGDEGVSAIASAIEAGYRFLDTAVNYRNEREVAQAVRESGIERDDVWVQTKVPGRDHGGSRKSVETSLSVMDLDHLDSVLIHWPNPSRDEYLTAWEGLIEAREAGLVRHIGVSNFTAAHLDRIVEATGVTPFANQVELHPLFIQEEMRAVHDRRGILTQAWSPLGKAQAQYDAEPVAAAARAHDCTPGQVILAWHLALGSMPLPKSADPGRQRENLAAVDIELTEAEVAAISGLSRPDGRLFGGDPDHHEEM</sequence>
<keyword evidence="3" id="KW-0560">Oxidoreductase</keyword>
<dbReference type="AlphaFoldDB" id="A0A560WEE7"/>
<protein>
    <submittedName>
        <fullName evidence="8">Diketogulonate reductase-like aldo/keto reductase</fullName>
    </submittedName>
</protein>
<organism evidence="8 9">
    <name type="scientific">Marihabitans asiaticum</name>
    <dbReference type="NCBI Taxonomy" id="415218"/>
    <lineage>
        <taxon>Bacteria</taxon>
        <taxon>Bacillati</taxon>
        <taxon>Actinomycetota</taxon>
        <taxon>Actinomycetes</taxon>
        <taxon>Micrococcales</taxon>
        <taxon>Intrasporangiaceae</taxon>
        <taxon>Marihabitans</taxon>
    </lineage>
</organism>
<dbReference type="PANTHER" id="PTHR43827">
    <property type="entry name" value="2,5-DIKETO-D-GLUCONIC ACID REDUCTASE"/>
    <property type="match status" value="1"/>
</dbReference>
<keyword evidence="9" id="KW-1185">Reference proteome</keyword>
<dbReference type="EMBL" id="VIUW01000002">
    <property type="protein sequence ID" value="TWD16008.1"/>
    <property type="molecule type" value="Genomic_DNA"/>
</dbReference>
<feature type="binding site" evidence="5">
    <location>
        <position position="109"/>
    </location>
    <ligand>
        <name>substrate</name>
    </ligand>
</feature>
<keyword evidence="2" id="KW-0521">NADP</keyword>
<dbReference type="GO" id="GO:0016616">
    <property type="term" value="F:oxidoreductase activity, acting on the CH-OH group of donors, NAD or NADP as acceptor"/>
    <property type="evidence" value="ECO:0007669"/>
    <property type="project" value="UniProtKB-ARBA"/>
</dbReference>
<dbReference type="SUPFAM" id="SSF51430">
    <property type="entry name" value="NAD(P)-linked oxidoreductase"/>
    <property type="match status" value="1"/>
</dbReference>
<evidence type="ECO:0000256" key="6">
    <source>
        <dbReference type="PIRSR" id="PIRSR000097-3"/>
    </source>
</evidence>
<dbReference type="PRINTS" id="PR00069">
    <property type="entry name" value="ALDKETRDTASE"/>
</dbReference>
<evidence type="ECO:0000256" key="4">
    <source>
        <dbReference type="PIRSR" id="PIRSR000097-1"/>
    </source>
</evidence>
<accession>A0A560WEE7</accession>
<evidence type="ECO:0000259" key="7">
    <source>
        <dbReference type="Pfam" id="PF00248"/>
    </source>
</evidence>
<dbReference type="PIRSF" id="PIRSF000097">
    <property type="entry name" value="AKR"/>
    <property type="match status" value="1"/>
</dbReference>
<reference evidence="8 9" key="1">
    <citation type="submission" date="2019-06" db="EMBL/GenBank/DDBJ databases">
        <title>Sequencing the genomes of 1000 actinobacteria strains.</title>
        <authorList>
            <person name="Klenk H.-P."/>
        </authorList>
    </citation>
    <scope>NUCLEOTIDE SEQUENCE [LARGE SCALE GENOMIC DNA]</scope>
    <source>
        <strain evidence="8 9">DSM 18935</strain>
    </source>
</reference>
<dbReference type="RefSeq" id="WP_144856996.1">
    <property type="nucleotide sequence ID" value="NZ_BAAAYT010000001.1"/>
</dbReference>
<evidence type="ECO:0000313" key="8">
    <source>
        <dbReference type="EMBL" id="TWD16008.1"/>
    </source>
</evidence>
<evidence type="ECO:0000256" key="5">
    <source>
        <dbReference type="PIRSR" id="PIRSR000097-2"/>
    </source>
</evidence>
<evidence type="ECO:0000256" key="3">
    <source>
        <dbReference type="ARBA" id="ARBA00023002"/>
    </source>
</evidence>
<dbReference type="Gene3D" id="3.20.20.100">
    <property type="entry name" value="NADP-dependent oxidoreductase domain"/>
    <property type="match status" value="1"/>
</dbReference>
<dbReference type="InterPro" id="IPR018170">
    <property type="entry name" value="Aldo/ket_reductase_CS"/>
</dbReference>
<dbReference type="InterPro" id="IPR036812">
    <property type="entry name" value="NAD(P)_OxRdtase_dom_sf"/>
</dbReference>
<dbReference type="FunFam" id="3.20.20.100:FF:000002">
    <property type="entry name" value="2,5-diketo-D-gluconic acid reductase A"/>
    <property type="match status" value="1"/>
</dbReference>
<dbReference type="InterPro" id="IPR020471">
    <property type="entry name" value="AKR"/>
</dbReference>
<dbReference type="Proteomes" id="UP000315628">
    <property type="component" value="Unassembled WGS sequence"/>
</dbReference>
<dbReference type="PROSITE" id="PS00063">
    <property type="entry name" value="ALDOKETO_REDUCTASE_3"/>
    <property type="match status" value="1"/>
</dbReference>
<dbReference type="PANTHER" id="PTHR43827:SF3">
    <property type="entry name" value="NADP-DEPENDENT OXIDOREDUCTASE DOMAIN-CONTAINING PROTEIN"/>
    <property type="match status" value="1"/>
</dbReference>
<dbReference type="PROSITE" id="PS00062">
    <property type="entry name" value="ALDOKETO_REDUCTASE_2"/>
    <property type="match status" value="1"/>
</dbReference>
<feature type="domain" description="NADP-dependent oxidoreductase" evidence="7">
    <location>
        <begin position="20"/>
        <end position="261"/>
    </location>
</feature>
<feature type="site" description="Lowers pKa of active site Tyr" evidence="6">
    <location>
        <position position="78"/>
    </location>
</feature>
<feature type="active site" description="Proton donor" evidence="4">
    <location>
        <position position="53"/>
    </location>
</feature>
<dbReference type="InterPro" id="IPR023210">
    <property type="entry name" value="NADP_OxRdtase_dom"/>
</dbReference>
<gene>
    <name evidence="8" type="ORF">FB557_1549</name>
</gene>
<proteinExistence type="inferred from homology"/>